<dbReference type="Proteomes" id="UP001228636">
    <property type="component" value="Unassembled WGS sequence"/>
</dbReference>
<protein>
    <submittedName>
        <fullName evidence="1">Uncharacterized protein</fullName>
    </submittedName>
</protein>
<name>A0AAJ1QYE4_9FLAO</name>
<evidence type="ECO:0000313" key="2">
    <source>
        <dbReference type="Proteomes" id="UP001228636"/>
    </source>
</evidence>
<evidence type="ECO:0000313" key="1">
    <source>
        <dbReference type="EMBL" id="MDN3620422.1"/>
    </source>
</evidence>
<comment type="caution">
    <text evidence="1">The sequence shown here is derived from an EMBL/GenBank/DDBJ whole genome shotgun (WGS) entry which is preliminary data.</text>
</comment>
<gene>
    <name evidence="1" type="ORF">QWY81_13225</name>
</gene>
<accession>A0AAJ1QYE4</accession>
<proteinExistence type="predicted"/>
<dbReference type="RefSeq" id="WP_261973459.1">
    <property type="nucleotide sequence ID" value="NZ_CP103460.1"/>
</dbReference>
<organism evidence="1 2">
    <name type="scientific">Polaribacter sejongensis</name>
    <dbReference type="NCBI Taxonomy" id="985043"/>
    <lineage>
        <taxon>Bacteria</taxon>
        <taxon>Pseudomonadati</taxon>
        <taxon>Bacteroidota</taxon>
        <taxon>Flavobacteriia</taxon>
        <taxon>Flavobacteriales</taxon>
        <taxon>Flavobacteriaceae</taxon>
    </lineage>
</organism>
<sequence length="80" mass="9591">MGTIELRNKWKKEIVNVDERFLRLIDALHKSYMKEETDFFDEIPSDIQELLQKSREDIKKGKTYTHESILNEAKTKYNIS</sequence>
<dbReference type="EMBL" id="JAUFQH010000010">
    <property type="protein sequence ID" value="MDN3620422.1"/>
    <property type="molecule type" value="Genomic_DNA"/>
</dbReference>
<reference evidence="1 2" key="1">
    <citation type="journal article" date="2014" name="Int. J. Syst. Evol. Microbiol.">
        <title>Complete genome sequence of Corynebacterium casei LMG S-19264T (=DSM 44701T), isolated from a smear-ripened cheese.</title>
        <authorList>
            <consortium name="US DOE Joint Genome Institute (JGI-PGF)"/>
            <person name="Walter F."/>
            <person name="Albersmeier A."/>
            <person name="Kalinowski J."/>
            <person name="Ruckert C."/>
        </authorList>
    </citation>
    <scope>NUCLEOTIDE SEQUENCE [LARGE SCALE GENOMIC DNA]</scope>
    <source>
        <strain evidence="1 2">CECT 8670</strain>
    </source>
</reference>
<dbReference type="AlphaFoldDB" id="A0AAJ1QYE4"/>